<feature type="region of interest" description="Disordered" evidence="1">
    <location>
        <begin position="1"/>
        <end position="80"/>
    </location>
</feature>
<protein>
    <submittedName>
        <fullName evidence="2">Uncharacterized protein</fullName>
    </submittedName>
</protein>
<feature type="compositionally biased region" description="Basic and acidic residues" evidence="1">
    <location>
        <begin position="66"/>
        <end position="80"/>
    </location>
</feature>
<proteinExistence type="predicted"/>
<gene>
    <name evidence="2" type="ORF">THAOC_04217</name>
</gene>
<evidence type="ECO:0000313" key="2">
    <source>
        <dbReference type="EMBL" id="EJK74128.1"/>
    </source>
</evidence>
<reference evidence="2 3" key="1">
    <citation type="journal article" date="2012" name="Genome Biol.">
        <title>Genome and low-iron response of an oceanic diatom adapted to chronic iron limitation.</title>
        <authorList>
            <person name="Lommer M."/>
            <person name="Specht M."/>
            <person name="Roy A.S."/>
            <person name="Kraemer L."/>
            <person name="Andreson R."/>
            <person name="Gutowska M.A."/>
            <person name="Wolf J."/>
            <person name="Bergner S.V."/>
            <person name="Schilhabel M.B."/>
            <person name="Klostermeier U.C."/>
            <person name="Beiko R.G."/>
            <person name="Rosenstiel P."/>
            <person name="Hippler M."/>
            <person name="Laroche J."/>
        </authorList>
    </citation>
    <scope>NUCLEOTIDE SEQUENCE [LARGE SCALE GENOMIC DNA]</scope>
    <source>
        <strain evidence="2 3">CCMP1005</strain>
    </source>
</reference>
<dbReference type="Proteomes" id="UP000266841">
    <property type="component" value="Unassembled WGS sequence"/>
</dbReference>
<dbReference type="EMBL" id="AGNL01003932">
    <property type="protein sequence ID" value="EJK74128.1"/>
    <property type="molecule type" value="Genomic_DNA"/>
</dbReference>
<evidence type="ECO:0000313" key="3">
    <source>
        <dbReference type="Proteomes" id="UP000266841"/>
    </source>
</evidence>
<accession>K0T5S5</accession>
<comment type="caution">
    <text evidence="2">The sequence shown here is derived from an EMBL/GenBank/DDBJ whole genome shotgun (WGS) entry which is preliminary data.</text>
</comment>
<evidence type="ECO:0000256" key="1">
    <source>
        <dbReference type="SAM" id="MobiDB-lite"/>
    </source>
</evidence>
<name>K0T5S5_THAOC</name>
<feature type="non-terminal residue" evidence="2">
    <location>
        <position position="442"/>
    </location>
</feature>
<dbReference type="AlphaFoldDB" id="K0T5S5"/>
<keyword evidence="3" id="KW-1185">Reference proteome</keyword>
<sequence length="442" mass="50023">MDARRQEEAKRKAAREKKKRQRENATPAVKEKRRNANTASKKQARASLSRDEARVKRQRNTVSMRKARDSASKGEHNDITSQEFKNRESFYQRICQDAGVHYIVPTTGGTNLELKAHTKTRRGDMTRQCHLFNDVNCVKFKAVEADYGKRCADAGVPYIAPDLEMCAAEERQRDTANRRAAMTRSLTQHNTINDPDFEDEESKFREACSQCCVDYSSPVPVAGNEGQELKAITKRRRAAMSRKINEPPPGLTFDERGIPDIKLDIDGSVKRATKQLCSTMVGDVHDRLHRGNVCLICDRSEIGTAAFFDYISRERVLRHKDRLSVESYEREHGILHEMVKEYYAVEGFDGLLLSPRAPRRGDGFLCCSTCRNGLRASRATLVTPPKFSIANNFATGALPESLTITQEDGTERTFDVTEEALTPEVRAAMAPWSRTLRHLKHT</sequence>
<feature type="compositionally biased region" description="Basic and acidic residues" evidence="1">
    <location>
        <begin position="1"/>
        <end position="11"/>
    </location>
</feature>
<organism evidence="2 3">
    <name type="scientific">Thalassiosira oceanica</name>
    <name type="common">Marine diatom</name>
    <dbReference type="NCBI Taxonomy" id="159749"/>
    <lineage>
        <taxon>Eukaryota</taxon>
        <taxon>Sar</taxon>
        <taxon>Stramenopiles</taxon>
        <taxon>Ochrophyta</taxon>
        <taxon>Bacillariophyta</taxon>
        <taxon>Coscinodiscophyceae</taxon>
        <taxon>Thalassiosirophycidae</taxon>
        <taxon>Thalassiosirales</taxon>
        <taxon>Thalassiosiraceae</taxon>
        <taxon>Thalassiosira</taxon>
    </lineage>
</organism>
<feature type="compositionally biased region" description="Basic residues" evidence="1">
    <location>
        <begin position="12"/>
        <end position="21"/>
    </location>
</feature>